<dbReference type="InterPro" id="IPR015813">
    <property type="entry name" value="Pyrv/PenolPyrv_kinase-like_dom"/>
</dbReference>
<dbReference type="CDD" id="cd00377">
    <property type="entry name" value="ICL_PEPM"/>
    <property type="match status" value="1"/>
</dbReference>
<accession>D1AP78</accession>
<dbReference type="Pfam" id="PF13714">
    <property type="entry name" value="PEP_mutase"/>
    <property type="match status" value="1"/>
</dbReference>
<gene>
    <name evidence="1" type="ordered locus">Sterm_3070</name>
</gene>
<sequence length="289" mass="32708">MITDEQRILADKFQNLHSGKDMFLLPNIWDAGSAYIFEKQGFDALATTSAGIAYSLGYPDGEKISFNDLLFIVKSITRRVKIPLSVDFERGYGETLKEFKEFSRILLENGVSGLNIEDGRSDGTLDGIDIMKDKIEILLELKKELNLNFVINARTCTYWLKIGDKNERLHTAVERGRIFKESGADSVFIPGVEDEKTAEQLVKSIEIPLNFLINSGLYDFDTYRKLGAKRITLGSGTVRYIMDKLINIALDIRDGNVSRLIENTFTYKKANQYFNGAGDDQEKNKNLCK</sequence>
<keyword evidence="2" id="KW-1185">Reference proteome</keyword>
<dbReference type="EMBL" id="CP001739">
    <property type="protein sequence ID" value="ACZ09912.1"/>
    <property type="molecule type" value="Genomic_DNA"/>
</dbReference>
<dbReference type="InterPro" id="IPR040442">
    <property type="entry name" value="Pyrv_kinase-like_dom_sf"/>
</dbReference>
<dbReference type="STRING" id="526218.Sterm_3070"/>
<dbReference type="GO" id="GO:0003824">
    <property type="term" value="F:catalytic activity"/>
    <property type="evidence" value="ECO:0007669"/>
    <property type="project" value="InterPro"/>
</dbReference>
<dbReference type="AlphaFoldDB" id="D1AP78"/>
<reference evidence="2" key="1">
    <citation type="submission" date="2009-09" db="EMBL/GenBank/DDBJ databases">
        <title>The complete chromosome of Sebaldella termitidis ATCC 33386.</title>
        <authorList>
            <consortium name="US DOE Joint Genome Institute (JGI-PGF)"/>
            <person name="Lucas S."/>
            <person name="Copeland A."/>
            <person name="Lapidus A."/>
            <person name="Glavina del Rio T."/>
            <person name="Dalin E."/>
            <person name="Tice H."/>
            <person name="Bruce D."/>
            <person name="Goodwin L."/>
            <person name="Pitluck S."/>
            <person name="Kyrpides N."/>
            <person name="Mavromatis K."/>
            <person name="Ivanova N."/>
            <person name="Mikhailova N."/>
            <person name="Sims D."/>
            <person name="Meincke L."/>
            <person name="Brettin T."/>
            <person name="Detter J.C."/>
            <person name="Han C."/>
            <person name="Larimer F."/>
            <person name="Land M."/>
            <person name="Hauser L."/>
            <person name="Markowitz V."/>
            <person name="Cheng J.F."/>
            <person name="Hugenholtz P."/>
            <person name="Woyke T."/>
            <person name="Wu D."/>
            <person name="Eisen J.A."/>
        </authorList>
    </citation>
    <scope>NUCLEOTIDE SEQUENCE [LARGE SCALE GENOMIC DNA]</scope>
    <source>
        <strain evidence="2">ATCC 33386 / NCTC 11300</strain>
    </source>
</reference>
<reference evidence="1 2" key="2">
    <citation type="journal article" date="2010" name="Stand. Genomic Sci.">
        <title>Complete genome sequence of Sebaldella termitidis type strain (NCTC 11300).</title>
        <authorList>
            <person name="Harmon-Smith M."/>
            <person name="Celia L."/>
            <person name="Chertkov O."/>
            <person name="Lapidus A."/>
            <person name="Copeland A."/>
            <person name="Glavina Del Rio T."/>
            <person name="Nolan M."/>
            <person name="Lucas S."/>
            <person name="Tice H."/>
            <person name="Cheng J.F."/>
            <person name="Han C."/>
            <person name="Detter J.C."/>
            <person name="Bruce D."/>
            <person name="Goodwin L."/>
            <person name="Pitluck S."/>
            <person name="Pati A."/>
            <person name="Liolios K."/>
            <person name="Ivanova N."/>
            <person name="Mavromatis K."/>
            <person name="Mikhailova N."/>
            <person name="Chen A."/>
            <person name="Palaniappan K."/>
            <person name="Land M."/>
            <person name="Hauser L."/>
            <person name="Chang Y.J."/>
            <person name="Jeffries C.D."/>
            <person name="Brettin T."/>
            <person name="Goker M."/>
            <person name="Beck B."/>
            <person name="Bristow J."/>
            <person name="Eisen J.A."/>
            <person name="Markowitz V."/>
            <person name="Hugenholtz P."/>
            <person name="Kyrpides N.C."/>
            <person name="Klenk H.P."/>
            <person name="Chen F."/>
        </authorList>
    </citation>
    <scope>NUCLEOTIDE SEQUENCE [LARGE SCALE GENOMIC DNA]</scope>
    <source>
        <strain evidence="2">ATCC 33386 / NCTC 11300</strain>
    </source>
</reference>
<name>D1AP78_SEBTE</name>
<dbReference type="eggNOG" id="COG2513">
    <property type="taxonomic scope" value="Bacteria"/>
</dbReference>
<dbReference type="PANTHER" id="PTHR42905:SF16">
    <property type="entry name" value="CARBOXYPHOSPHONOENOLPYRUVATE PHOSPHONOMUTASE-LIKE PROTEIN (AFU_ORTHOLOGUE AFUA_5G07230)"/>
    <property type="match status" value="1"/>
</dbReference>
<dbReference type="Proteomes" id="UP000000845">
    <property type="component" value="Chromosome"/>
</dbReference>
<dbReference type="Gene3D" id="3.20.20.60">
    <property type="entry name" value="Phosphoenolpyruvate-binding domains"/>
    <property type="match status" value="1"/>
</dbReference>
<evidence type="ECO:0000313" key="1">
    <source>
        <dbReference type="EMBL" id="ACZ09912.1"/>
    </source>
</evidence>
<protein>
    <submittedName>
        <fullName evidence="1">PEP phosphonomutase and related enzymes-like protein</fullName>
    </submittedName>
</protein>
<dbReference type="InterPro" id="IPR039556">
    <property type="entry name" value="ICL/PEPM"/>
</dbReference>
<proteinExistence type="predicted"/>
<dbReference type="KEGG" id="str:Sterm_3070"/>
<dbReference type="PANTHER" id="PTHR42905">
    <property type="entry name" value="PHOSPHOENOLPYRUVATE CARBOXYLASE"/>
    <property type="match status" value="1"/>
</dbReference>
<evidence type="ECO:0000313" key="2">
    <source>
        <dbReference type="Proteomes" id="UP000000845"/>
    </source>
</evidence>
<dbReference type="HOGENOM" id="CLU_027389_2_3_0"/>
<dbReference type="RefSeq" id="WP_012862494.1">
    <property type="nucleotide sequence ID" value="NC_013517.1"/>
</dbReference>
<organism evidence="1 2">
    <name type="scientific">Sebaldella termitidis (strain ATCC 33386 / NCTC 11300)</name>
    <dbReference type="NCBI Taxonomy" id="526218"/>
    <lineage>
        <taxon>Bacteria</taxon>
        <taxon>Fusobacteriati</taxon>
        <taxon>Fusobacteriota</taxon>
        <taxon>Fusobacteriia</taxon>
        <taxon>Fusobacteriales</taxon>
        <taxon>Leptotrichiaceae</taxon>
        <taxon>Sebaldella</taxon>
    </lineage>
</organism>
<dbReference type="SUPFAM" id="SSF51621">
    <property type="entry name" value="Phosphoenolpyruvate/pyruvate domain"/>
    <property type="match status" value="1"/>
</dbReference>